<proteinExistence type="predicted"/>
<dbReference type="AlphaFoldDB" id="A0A644W9G8"/>
<evidence type="ECO:0000259" key="1">
    <source>
        <dbReference type="Pfam" id="PF05598"/>
    </source>
</evidence>
<organism evidence="2">
    <name type="scientific">bioreactor metagenome</name>
    <dbReference type="NCBI Taxonomy" id="1076179"/>
    <lineage>
        <taxon>unclassified sequences</taxon>
        <taxon>metagenomes</taxon>
        <taxon>ecological metagenomes</taxon>
    </lineage>
</organism>
<dbReference type="PANTHER" id="PTHR35604">
    <property type="entry name" value="TRANSPOSASE INSH FOR INSERTION SEQUENCE ELEMENT IS5A-RELATED"/>
    <property type="match status" value="1"/>
</dbReference>
<reference evidence="2" key="1">
    <citation type="submission" date="2019-08" db="EMBL/GenBank/DDBJ databases">
        <authorList>
            <person name="Kucharzyk K."/>
            <person name="Murdoch R.W."/>
            <person name="Higgins S."/>
            <person name="Loffler F."/>
        </authorList>
    </citation>
    <scope>NUCLEOTIDE SEQUENCE</scope>
</reference>
<dbReference type="InterPro" id="IPR008490">
    <property type="entry name" value="Transposase_InsH_N"/>
</dbReference>
<accession>A0A644W9G8</accession>
<sequence>MLQMYLLQIWFSLSDEGVEDAIYDSYAMRKFMSIDFMKEQVPDATTLLHFRRLIEENGLGKAFFDAINHCLEQCGHMMKGGTGNEMSHGQTYMMWRKRQNSSSRTTRSMATTVILELIIGLILLKMRTSQGLIAALINDTKKLGA</sequence>
<evidence type="ECO:0000313" key="2">
    <source>
        <dbReference type="EMBL" id="MPM00475.1"/>
    </source>
</evidence>
<dbReference type="PANTHER" id="PTHR35604:SF2">
    <property type="entry name" value="TRANSPOSASE INSH FOR INSERTION SEQUENCE ELEMENT IS5A-RELATED"/>
    <property type="match status" value="1"/>
</dbReference>
<dbReference type="Pfam" id="PF05598">
    <property type="entry name" value="DUF772"/>
    <property type="match status" value="1"/>
</dbReference>
<gene>
    <name evidence="2" type="ORF">SDC9_46701</name>
</gene>
<name>A0A644W9G8_9ZZZZ</name>
<comment type="caution">
    <text evidence="2">The sequence shown here is derived from an EMBL/GenBank/DDBJ whole genome shotgun (WGS) entry which is preliminary data.</text>
</comment>
<dbReference type="EMBL" id="VSSQ01000732">
    <property type="protein sequence ID" value="MPM00475.1"/>
    <property type="molecule type" value="Genomic_DNA"/>
</dbReference>
<protein>
    <recommendedName>
        <fullName evidence="1">Transposase InsH N-terminal domain-containing protein</fullName>
    </recommendedName>
</protein>
<feature type="domain" description="Transposase InsH N-terminal" evidence="1">
    <location>
        <begin position="1"/>
        <end position="52"/>
    </location>
</feature>